<dbReference type="InterPro" id="IPR050809">
    <property type="entry name" value="UgpAE/MalFG_permease"/>
</dbReference>
<evidence type="ECO:0000256" key="3">
    <source>
        <dbReference type="ARBA" id="ARBA00022475"/>
    </source>
</evidence>
<organism evidence="10 11">
    <name type="scientific">Actinoallomurus acaciae</name>
    <dbReference type="NCBI Taxonomy" id="502577"/>
    <lineage>
        <taxon>Bacteria</taxon>
        <taxon>Bacillati</taxon>
        <taxon>Actinomycetota</taxon>
        <taxon>Actinomycetes</taxon>
        <taxon>Streptosporangiales</taxon>
        <taxon>Thermomonosporaceae</taxon>
        <taxon>Actinoallomurus</taxon>
    </lineage>
</organism>
<evidence type="ECO:0000313" key="10">
    <source>
        <dbReference type="EMBL" id="MFB9835198.1"/>
    </source>
</evidence>
<feature type="transmembrane region" description="Helical" evidence="7">
    <location>
        <begin position="37"/>
        <end position="59"/>
    </location>
</feature>
<evidence type="ECO:0000256" key="1">
    <source>
        <dbReference type="ARBA" id="ARBA00004651"/>
    </source>
</evidence>
<dbReference type="SUPFAM" id="SSF161098">
    <property type="entry name" value="MetI-like"/>
    <property type="match status" value="1"/>
</dbReference>
<feature type="transmembrane region" description="Helical" evidence="7">
    <location>
        <begin position="299"/>
        <end position="324"/>
    </location>
</feature>
<evidence type="ECO:0000313" key="11">
    <source>
        <dbReference type="Proteomes" id="UP001589627"/>
    </source>
</evidence>
<dbReference type="Proteomes" id="UP001589627">
    <property type="component" value="Unassembled WGS sequence"/>
</dbReference>
<dbReference type="InterPro" id="IPR000515">
    <property type="entry name" value="MetI-like"/>
</dbReference>
<reference evidence="10 11" key="1">
    <citation type="submission" date="2024-09" db="EMBL/GenBank/DDBJ databases">
        <authorList>
            <person name="Sun Q."/>
            <person name="Mori K."/>
        </authorList>
    </citation>
    <scope>NUCLEOTIDE SEQUENCE [LARGE SCALE GENOMIC DNA]</scope>
    <source>
        <strain evidence="10 11">TBRC 0563</strain>
    </source>
</reference>
<keyword evidence="2 7" id="KW-0813">Transport</keyword>
<sequence length="330" mass="35629">MSPTTETETGPASDSRVPAPRPAAVARRRRARLRLHTTGLLFALPALLLYGVFVLYPLLASLFGSLYAWIGVQRGGFVGLGNFRRLLSGAQRGAVASAFWHNCLWFAGIMVLQTALGLLIAWLLFLRGRRYRFFQSVFFFPALLSPVLVGALWRLILMPDGPGQAILHSLGLSTGKLTWLGDPHKALWILIAVDAWNWIGLPILVFAGALNAMPAEIFEAAALDGARAGRMLRSIAIPSLLPAVASLTTLTVINAFNQFDTVYVMEGVGGDPSRSTDVLVTQFYRLAFGAVGSSGITDIGLALALGGLLFVFLAVCSVLILRFFDRKAIS</sequence>
<comment type="subcellular location">
    <subcellularLocation>
        <location evidence="1 7">Cell membrane</location>
        <topology evidence="1 7">Multi-pass membrane protein</topology>
    </subcellularLocation>
</comment>
<evidence type="ECO:0000259" key="9">
    <source>
        <dbReference type="PROSITE" id="PS50928"/>
    </source>
</evidence>
<evidence type="ECO:0000256" key="2">
    <source>
        <dbReference type="ARBA" id="ARBA00022448"/>
    </source>
</evidence>
<dbReference type="EMBL" id="JBHLZP010000184">
    <property type="protein sequence ID" value="MFB9835198.1"/>
    <property type="molecule type" value="Genomic_DNA"/>
</dbReference>
<evidence type="ECO:0000256" key="7">
    <source>
        <dbReference type="RuleBase" id="RU363032"/>
    </source>
</evidence>
<feature type="transmembrane region" description="Helical" evidence="7">
    <location>
        <begin position="186"/>
        <end position="210"/>
    </location>
</feature>
<keyword evidence="5 7" id="KW-1133">Transmembrane helix</keyword>
<feature type="compositionally biased region" description="Polar residues" evidence="8">
    <location>
        <begin position="1"/>
        <end position="12"/>
    </location>
</feature>
<dbReference type="PANTHER" id="PTHR43227">
    <property type="entry name" value="BLL4140 PROTEIN"/>
    <property type="match status" value="1"/>
</dbReference>
<evidence type="ECO:0000256" key="6">
    <source>
        <dbReference type="ARBA" id="ARBA00023136"/>
    </source>
</evidence>
<keyword evidence="11" id="KW-1185">Reference proteome</keyword>
<keyword evidence="6 7" id="KW-0472">Membrane</keyword>
<protein>
    <submittedName>
        <fullName evidence="10">Carbohydrate ABC transporter permease</fullName>
    </submittedName>
</protein>
<dbReference type="InterPro" id="IPR035906">
    <property type="entry name" value="MetI-like_sf"/>
</dbReference>
<keyword evidence="4 7" id="KW-0812">Transmembrane</keyword>
<evidence type="ECO:0000256" key="4">
    <source>
        <dbReference type="ARBA" id="ARBA00022692"/>
    </source>
</evidence>
<keyword evidence="3" id="KW-1003">Cell membrane</keyword>
<evidence type="ECO:0000256" key="8">
    <source>
        <dbReference type="SAM" id="MobiDB-lite"/>
    </source>
</evidence>
<dbReference type="Gene3D" id="1.10.3720.10">
    <property type="entry name" value="MetI-like"/>
    <property type="match status" value="1"/>
</dbReference>
<dbReference type="RefSeq" id="WP_378206231.1">
    <property type="nucleotide sequence ID" value="NZ_JBHLZP010000184.1"/>
</dbReference>
<gene>
    <name evidence="10" type="ORF">ACFFNX_23730</name>
</gene>
<feature type="transmembrane region" description="Helical" evidence="7">
    <location>
        <begin position="104"/>
        <end position="125"/>
    </location>
</feature>
<comment type="caution">
    <text evidence="10">The sequence shown here is derived from an EMBL/GenBank/DDBJ whole genome shotgun (WGS) entry which is preliminary data.</text>
</comment>
<accession>A0ABV5YJK1</accession>
<dbReference type="PROSITE" id="PS50928">
    <property type="entry name" value="ABC_TM1"/>
    <property type="match status" value="1"/>
</dbReference>
<dbReference type="PANTHER" id="PTHR43227:SF8">
    <property type="entry name" value="DIACETYLCHITOBIOSE UPTAKE SYSTEM PERMEASE PROTEIN DASB"/>
    <property type="match status" value="1"/>
</dbReference>
<comment type="similarity">
    <text evidence="7">Belongs to the binding-protein-dependent transport system permease family.</text>
</comment>
<feature type="region of interest" description="Disordered" evidence="8">
    <location>
        <begin position="1"/>
        <end position="22"/>
    </location>
</feature>
<dbReference type="Pfam" id="PF00528">
    <property type="entry name" value="BPD_transp_1"/>
    <property type="match status" value="1"/>
</dbReference>
<feature type="transmembrane region" description="Helical" evidence="7">
    <location>
        <begin position="137"/>
        <end position="156"/>
    </location>
</feature>
<proteinExistence type="inferred from homology"/>
<evidence type="ECO:0000256" key="5">
    <source>
        <dbReference type="ARBA" id="ARBA00022989"/>
    </source>
</evidence>
<feature type="transmembrane region" description="Helical" evidence="7">
    <location>
        <begin position="231"/>
        <end position="256"/>
    </location>
</feature>
<name>A0ABV5YJK1_9ACTN</name>
<dbReference type="CDD" id="cd06261">
    <property type="entry name" value="TM_PBP2"/>
    <property type="match status" value="1"/>
</dbReference>
<feature type="domain" description="ABC transmembrane type-1" evidence="9">
    <location>
        <begin position="99"/>
        <end position="320"/>
    </location>
</feature>